<evidence type="ECO:0000256" key="1">
    <source>
        <dbReference type="ARBA" id="ARBA00022737"/>
    </source>
</evidence>
<accession>A0A9W7MEX9</accession>
<dbReference type="Pfam" id="PF18052">
    <property type="entry name" value="Rx_N"/>
    <property type="match status" value="1"/>
</dbReference>
<dbReference type="AlphaFoldDB" id="A0A9W7MEX9"/>
<keyword evidence="6" id="KW-1185">Reference proteome</keyword>
<dbReference type="OrthoDB" id="3027644at2759"/>
<evidence type="ECO:0000259" key="4">
    <source>
        <dbReference type="Pfam" id="PF18052"/>
    </source>
</evidence>
<dbReference type="GO" id="GO:0006952">
    <property type="term" value="P:defense response"/>
    <property type="evidence" value="ECO:0007669"/>
    <property type="project" value="UniProtKB-KW"/>
</dbReference>
<gene>
    <name evidence="5" type="ORF">HRI_003590600</name>
</gene>
<dbReference type="GO" id="GO:0000166">
    <property type="term" value="F:nucleotide binding"/>
    <property type="evidence" value="ECO:0007669"/>
    <property type="project" value="UniProtKB-KW"/>
</dbReference>
<reference evidence="5" key="1">
    <citation type="submission" date="2023-05" db="EMBL/GenBank/DDBJ databases">
        <title>Genome and transcriptome analyses reveal genes involved in the formation of fine ridges on petal epidermal cells in Hibiscus trionum.</title>
        <authorList>
            <person name="Koshimizu S."/>
            <person name="Masuda S."/>
            <person name="Ishii T."/>
            <person name="Shirasu K."/>
            <person name="Hoshino A."/>
            <person name="Arita M."/>
        </authorList>
    </citation>
    <scope>NUCLEOTIDE SEQUENCE</scope>
    <source>
        <strain evidence="5">Hamamatsu line</strain>
    </source>
</reference>
<comment type="caution">
    <text evidence="5">The sequence shown here is derived from an EMBL/GenBank/DDBJ whole genome shotgun (WGS) entry which is preliminary data.</text>
</comment>
<feature type="domain" description="Disease resistance N-terminal" evidence="4">
    <location>
        <begin position="10"/>
        <end position="52"/>
    </location>
</feature>
<dbReference type="Gene3D" id="1.20.5.4130">
    <property type="match status" value="1"/>
</dbReference>
<dbReference type="EMBL" id="BSYR01000034">
    <property type="protein sequence ID" value="GMI99213.1"/>
    <property type="molecule type" value="Genomic_DNA"/>
</dbReference>
<keyword evidence="3" id="KW-0611">Plant defense</keyword>
<evidence type="ECO:0000256" key="2">
    <source>
        <dbReference type="ARBA" id="ARBA00022741"/>
    </source>
</evidence>
<name>A0A9W7MEX9_HIBTR</name>
<evidence type="ECO:0000256" key="3">
    <source>
        <dbReference type="ARBA" id="ARBA00022821"/>
    </source>
</evidence>
<protein>
    <recommendedName>
        <fullName evidence="4">Disease resistance N-terminal domain-containing protein</fullName>
    </recommendedName>
</protein>
<evidence type="ECO:0000313" key="6">
    <source>
        <dbReference type="Proteomes" id="UP001165190"/>
    </source>
</evidence>
<dbReference type="Proteomes" id="UP001165190">
    <property type="component" value="Unassembled WGS sequence"/>
</dbReference>
<sequence>MELSSSLHQITGKVISVLENEASLQTEVGAEIDEIKLELKAITAFLEDADRRLGVVAPFRLLCIDHCLTTLCCHRAIQVHHQRAKQLGESENGPSKLHELSRFGGGTGELLAAKEVSHCDRHVWSTSL</sequence>
<organism evidence="5 6">
    <name type="scientific">Hibiscus trionum</name>
    <name type="common">Flower of an hour</name>
    <dbReference type="NCBI Taxonomy" id="183268"/>
    <lineage>
        <taxon>Eukaryota</taxon>
        <taxon>Viridiplantae</taxon>
        <taxon>Streptophyta</taxon>
        <taxon>Embryophyta</taxon>
        <taxon>Tracheophyta</taxon>
        <taxon>Spermatophyta</taxon>
        <taxon>Magnoliopsida</taxon>
        <taxon>eudicotyledons</taxon>
        <taxon>Gunneridae</taxon>
        <taxon>Pentapetalae</taxon>
        <taxon>rosids</taxon>
        <taxon>malvids</taxon>
        <taxon>Malvales</taxon>
        <taxon>Malvaceae</taxon>
        <taxon>Malvoideae</taxon>
        <taxon>Hibiscus</taxon>
    </lineage>
</organism>
<dbReference type="InterPro" id="IPR041118">
    <property type="entry name" value="Rx_N"/>
</dbReference>
<keyword evidence="1" id="KW-0677">Repeat</keyword>
<proteinExistence type="predicted"/>
<evidence type="ECO:0000313" key="5">
    <source>
        <dbReference type="EMBL" id="GMI99213.1"/>
    </source>
</evidence>
<keyword evidence="2" id="KW-0547">Nucleotide-binding</keyword>